<dbReference type="PROSITE" id="PS50893">
    <property type="entry name" value="ABC_TRANSPORTER_2"/>
    <property type="match status" value="1"/>
</dbReference>
<comment type="similarity">
    <text evidence="1">Belongs to the ABC transporter superfamily. Ycf16 family.</text>
</comment>
<sequence>MFKIDKLSVLIKDTDRKILKDFSLTINEGEIHAIMGPNGVGKSTLSKVIMHHPDYVINAGTITYNDKVLNDLTTDEIARLGIYLLMQDPSIIDGVSNSEALRTALKERGSDTNLYTFITKMKKELDSLNLPKDVMHRSINKGLSGGERKKNEVLGLKVLTPSFIILDELDSGLDVDSLKVVAKNINEYLKEHQDTSVLIITHYSRVLDLIKPDFVHEMKDGKIIKTGDITLAKQIEKKGFTGVNEVESSENHE</sequence>
<keyword evidence="2" id="KW-0547">Nucleotide-binding</keyword>
<protein>
    <submittedName>
        <fullName evidence="5">Fe-S cluster assembly ATPase SufC</fullName>
    </submittedName>
</protein>
<organism evidence="5 6">
    <name type="scientific">Candidatus Onthousia excrementipullorum</name>
    <dbReference type="NCBI Taxonomy" id="2840884"/>
    <lineage>
        <taxon>Bacteria</taxon>
        <taxon>Bacillati</taxon>
        <taxon>Bacillota</taxon>
        <taxon>Bacilli</taxon>
        <taxon>Candidatus Onthousia</taxon>
    </lineage>
</organism>
<dbReference type="InterPro" id="IPR003439">
    <property type="entry name" value="ABC_transporter-like_ATP-bd"/>
</dbReference>
<name>A0A9D1DSY1_9FIRM</name>
<dbReference type="SUPFAM" id="SSF52540">
    <property type="entry name" value="P-loop containing nucleoside triphosphate hydrolases"/>
    <property type="match status" value="1"/>
</dbReference>
<dbReference type="Pfam" id="PF00005">
    <property type="entry name" value="ABC_tran"/>
    <property type="match status" value="1"/>
</dbReference>
<keyword evidence="3" id="KW-0067">ATP-binding</keyword>
<evidence type="ECO:0000313" key="6">
    <source>
        <dbReference type="Proteomes" id="UP000824232"/>
    </source>
</evidence>
<dbReference type="NCBIfam" id="TIGR01978">
    <property type="entry name" value="sufC"/>
    <property type="match status" value="1"/>
</dbReference>
<dbReference type="PANTHER" id="PTHR43204:SF1">
    <property type="entry name" value="ABC TRANSPORTER I FAMILY MEMBER 6, CHLOROPLASTIC"/>
    <property type="match status" value="1"/>
</dbReference>
<dbReference type="InterPro" id="IPR003593">
    <property type="entry name" value="AAA+_ATPase"/>
</dbReference>
<dbReference type="Gene3D" id="3.40.50.300">
    <property type="entry name" value="P-loop containing nucleotide triphosphate hydrolases"/>
    <property type="match status" value="1"/>
</dbReference>
<dbReference type="InterPro" id="IPR010230">
    <property type="entry name" value="FeS-cluster_ATPase_SufC"/>
</dbReference>
<comment type="caution">
    <text evidence="5">The sequence shown here is derived from an EMBL/GenBank/DDBJ whole genome shotgun (WGS) entry which is preliminary data.</text>
</comment>
<evidence type="ECO:0000313" key="5">
    <source>
        <dbReference type="EMBL" id="HIR58437.1"/>
    </source>
</evidence>
<reference evidence="5" key="2">
    <citation type="journal article" date="2021" name="PeerJ">
        <title>Extensive microbial diversity within the chicken gut microbiome revealed by metagenomics and culture.</title>
        <authorList>
            <person name="Gilroy R."/>
            <person name="Ravi A."/>
            <person name="Getino M."/>
            <person name="Pursley I."/>
            <person name="Horton D.L."/>
            <person name="Alikhan N.F."/>
            <person name="Baker D."/>
            <person name="Gharbi K."/>
            <person name="Hall N."/>
            <person name="Watson M."/>
            <person name="Adriaenssens E.M."/>
            <person name="Foster-Nyarko E."/>
            <person name="Jarju S."/>
            <person name="Secka A."/>
            <person name="Antonio M."/>
            <person name="Oren A."/>
            <person name="Chaudhuri R.R."/>
            <person name="La Ragione R."/>
            <person name="Hildebrand F."/>
            <person name="Pallen M.J."/>
        </authorList>
    </citation>
    <scope>NUCLEOTIDE SEQUENCE</scope>
    <source>
        <strain evidence="5">CHK184-20233</strain>
    </source>
</reference>
<dbReference type="GO" id="GO:0005524">
    <property type="term" value="F:ATP binding"/>
    <property type="evidence" value="ECO:0007669"/>
    <property type="project" value="UniProtKB-KW"/>
</dbReference>
<evidence type="ECO:0000256" key="1">
    <source>
        <dbReference type="ARBA" id="ARBA00006216"/>
    </source>
</evidence>
<feature type="domain" description="ABC transporter" evidence="4">
    <location>
        <begin position="2"/>
        <end position="245"/>
    </location>
</feature>
<reference evidence="5" key="1">
    <citation type="submission" date="2020-10" db="EMBL/GenBank/DDBJ databases">
        <authorList>
            <person name="Gilroy R."/>
        </authorList>
    </citation>
    <scope>NUCLEOTIDE SEQUENCE</scope>
    <source>
        <strain evidence="5">CHK184-20233</strain>
    </source>
</reference>
<dbReference type="PANTHER" id="PTHR43204">
    <property type="entry name" value="ABC TRANSPORTER I FAMILY MEMBER 6, CHLOROPLASTIC"/>
    <property type="match status" value="1"/>
</dbReference>
<gene>
    <name evidence="5" type="primary">sufC</name>
    <name evidence="5" type="ORF">IAB38_00135</name>
</gene>
<dbReference type="SMART" id="SM00382">
    <property type="entry name" value="AAA"/>
    <property type="match status" value="1"/>
</dbReference>
<dbReference type="Proteomes" id="UP000824232">
    <property type="component" value="Unassembled WGS sequence"/>
</dbReference>
<dbReference type="AlphaFoldDB" id="A0A9D1DSY1"/>
<dbReference type="EMBL" id="DVHC01000003">
    <property type="protein sequence ID" value="HIR58437.1"/>
    <property type="molecule type" value="Genomic_DNA"/>
</dbReference>
<dbReference type="InterPro" id="IPR027417">
    <property type="entry name" value="P-loop_NTPase"/>
</dbReference>
<accession>A0A9D1DSY1</accession>
<dbReference type="GO" id="GO:0016887">
    <property type="term" value="F:ATP hydrolysis activity"/>
    <property type="evidence" value="ECO:0007669"/>
    <property type="project" value="InterPro"/>
</dbReference>
<evidence type="ECO:0000259" key="4">
    <source>
        <dbReference type="PROSITE" id="PS50893"/>
    </source>
</evidence>
<dbReference type="CDD" id="cd03217">
    <property type="entry name" value="ABC_FeS_Assembly"/>
    <property type="match status" value="1"/>
</dbReference>
<proteinExistence type="inferred from homology"/>
<evidence type="ECO:0000256" key="2">
    <source>
        <dbReference type="ARBA" id="ARBA00022741"/>
    </source>
</evidence>
<evidence type="ECO:0000256" key="3">
    <source>
        <dbReference type="ARBA" id="ARBA00022840"/>
    </source>
</evidence>